<feature type="chain" id="PRO_5014877649" description="G-protein coupled receptors family 1 profile domain-containing protein" evidence="6">
    <location>
        <begin position="19"/>
        <end position="444"/>
    </location>
</feature>
<comment type="subcellular location">
    <subcellularLocation>
        <location evidence="1">Membrane</location>
        <topology evidence="1">Multi-pass membrane protein</topology>
    </subcellularLocation>
</comment>
<keyword evidence="6" id="KW-0732">Signal</keyword>
<dbReference type="GO" id="GO:0005886">
    <property type="term" value="C:plasma membrane"/>
    <property type="evidence" value="ECO:0007669"/>
    <property type="project" value="TreeGrafter"/>
</dbReference>
<dbReference type="VEuPathDB" id="FungiDB:RhiirFUN_002120"/>
<evidence type="ECO:0000256" key="6">
    <source>
        <dbReference type="SAM" id="SignalP"/>
    </source>
</evidence>
<dbReference type="EMBL" id="LLXL01001195">
    <property type="protein sequence ID" value="PKK65796.1"/>
    <property type="molecule type" value="Genomic_DNA"/>
</dbReference>
<dbReference type="VEuPathDB" id="FungiDB:RhiirA1_387438"/>
<protein>
    <recommendedName>
        <fullName evidence="7">G-protein coupled receptors family 1 profile domain-containing protein</fullName>
    </recommendedName>
</protein>
<reference evidence="8 9" key="2">
    <citation type="submission" date="2017-10" db="EMBL/GenBank/DDBJ databases">
        <title>Extensive intraspecific genome diversity in a model arbuscular mycorrhizal fungus.</title>
        <authorList>
            <person name="Chen E.C.H."/>
            <person name="Morin E."/>
            <person name="Baudet D."/>
            <person name="Noel J."/>
            <person name="Ndikumana S."/>
            <person name="Charron P."/>
            <person name="St-Onge C."/>
            <person name="Giorgi J."/>
            <person name="Grigoriev I.V."/>
            <person name="Roux C."/>
            <person name="Martin F.M."/>
            <person name="Corradi N."/>
        </authorList>
    </citation>
    <scope>NUCLEOTIDE SEQUENCE [LARGE SCALE GENOMIC DNA]</scope>
    <source>
        <strain evidence="8 9">C2</strain>
    </source>
</reference>
<feature type="transmembrane region" description="Helical" evidence="5">
    <location>
        <begin position="175"/>
        <end position="193"/>
    </location>
</feature>
<reference evidence="8 9" key="1">
    <citation type="submission" date="2016-04" db="EMBL/GenBank/DDBJ databases">
        <title>Genome analyses suggest a sexual origin of heterokaryosis in a supposedly ancient asexual fungus.</title>
        <authorList>
            <person name="Ropars J."/>
            <person name="Sedzielewska K."/>
            <person name="Noel J."/>
            <person name="Charron P."/>
            <person name="Farinelli L."/>
            <person name="Marton T."/>
            <person name="Kruger M."/>
            <person name="Pelin A."/>
            <person name="Brachmann A."/>
            <person name="Corradi N."/>
        </authorList>
    </citation>
    <scope>NUCLEOTIDE SEQUENCE [LARGE SCALE GENOMIC DNA]</scope>
    <source>
        <strain evidence="8 9">C2</strain>
    </source>
</reference>
<evidence type="ECO:0000259" key="7">
    <source>
        <dbReference type="PROSITE" id="PS50262"/>
    </source>
</evidence>
<proteinExistence type="predicted"/>
<feature type="transmembrane region" description="Helical" evidence="5">
    <location>
        <begin position="135"/>
        <end position="163"/>
    </location>
</feature>
<feature type="transmembrane region" description="Helical" evidence="5">
    <location>
        <begin position="56"/>
        <end position="79"/>
    </location>
</feature>
<keyword evidence="3 5" id="KW-1133">Transmembrane helix</keyword>
<keyword evidence="2 5" id="KW-0812">Transmembrane</keyword>
<evidence type="ECO:0000256" key="2">
    <source>
        <dbReference type="ARBA" id="ARBA00022692"/>
    </source>
</evidence>
<feature type="transmembrane region" description="Helical" evidence="5">
    <location>
        <begin position="99"/>
        <end position="123"/>
    </location>
</feature>
<dbReference type="PROSITE" id="PS50262">
    <property type="entry name" value="G_PROTEIN_RECEP_F1_2"/>
    <property type="match status" value="1"/>
</dbReference>
<dbReference type="Gene3D" id="1.20.1070.10">
    <property type="entry name" value="Rhodopsin 7-helix transmembrane proteins"/>
    <property type="match status" value="1"/>
</dbReference>
<evidence type="ECO:0000256" key="4">
    <source>
        <dbReference type="ARBA" id="ARBA00023136"/>
    </source>
</evidence>
<dbReference type="OrthoDB" id="2439438at2759"/>
<feature type="signal peptide" evidence="6">
    <location>
        <begin position="1"/>
        <end position="18"/>
    </location>
</feature>
<name>A0A2N1MVZ7_9GLOM</name>
<dbReference type="InterPro" id="IPR017452">
    <property type="entry name" value="GPCR_Rhodpsn_7TM"/>
</dbReference>
<dbReference type="PANTHER" id="PTHR23112">
    <property type="entry name" value="G PROTEIN-COUPLED RECEPTOR 157-RELATED"/>
    <property type="match status" value="1"/>
</dbReference>
<feature type="domain" description="G-protein coupled receptors family 1 profile" evidence="7">
    <location>
        <begin position="73"/>
        <end position="309"/>
    </location>
</feature>
<dbReference type="VEuPathDB" id="FungiDB:FUN_002064"/>
<accession>A0A2N1MVZ7</accession>
<feature type="transmembrane region" description="Helical" evidence="5">
    <location>
        <begin position="213"/>
        <end position="236"/>
    </location>
</feature>
<dbReference type="GO" id="GO:0004930">
    <property type="term" value="F:G protein-coupled receptor activity"/>
    <property type="evidence" value="ECO:0007669"/>
    <property type="project" value="TreeGrafter"/>
</dbReference>
<dbReference type="SUPFAM" id="SSF81321">
    <property type="entry name" value="Family A G protein-coupled receptor-like"/>
    <property type="match status" value="1"/>
</dbReference>
<feature type="transmembrane region" description="Helical" evidence="5">
    <location>
        <begin position="293"/>
        <end position="312"/>
    </location>
</feature>
<feature type="transmembrane region" description="Helical" evidence="5">
    <location>
        <begin position="261"/>
        <end position="281"/>
    </location>
</feature>
<comment type="caution">
    <text evidence="8">The sequence shown here is derived from an EMBL/GenBank/DDBJ whole genome shotgun (WGS) entry which is preliminary data.</text>
</comment>
<dbReference type="PANTHER" id="PTHR23112:SF0">
    <property type="entry name" value="TRANSMEMBRANE PROTEIN 116"/>
    <property type="match status" value="1"/>
</dbReference>
<dbReference type="Proteomes" id="UP000233469">
    <property type="component" value="Unassembled WGS sequence"/>
</dbReference>
<sequence>MIASATFLLIFLASYCNANDSRHIDLEFEDDTYTNYSEIPKLDDTRIYGPYATRDFYIVLIFGLSALLVNLLGSLYVIYRTYIQLRRVGKNNVPLSLRFPFYIALTDTFLSLVFTANLGYTIIRKLPWPNPACKIFGASVSTLFALNIFLVGLVALTTWSCVCREYYIEFGTYDYRLWGVTLVLSALFFFFSLDQSGQQKFWCAGRHHSPFVPIIMIVFIIIILATILICYIKVLLKIRSNDNILISSYQRPVEKRALRKLISYIFTFLLQFIPLLTYYFFTLAEIESILLDVLAITTINFGGIGNFVQFAINEGLNSNKLNSPSSTMDQNMQQESSVVSKPIISVTTHEITVVNNINESDLTQNDINDIVCYNNRLPSEPDKNTIDINRGIIDENDLSNNDDDVLTVFDGTNLVSANSQNVLLNDDPDFQEEINEYTSHCSSS</sequence>
<dbReference type="GO" id="GO:0007189">
    <property type="term" value="P:adenylate cyclase-activating G protein-coupled receptor signaling pathway"/>
    <property type="evidence" value="ECO:0007669"/>
    <property type="project" value="TreeGrafter"/>
</dbReference>
<evidence type="ECO:0000256" key="5">
    <source>
        <dbReference type="SAM" id="Phobius"/>
    </source>
</evidence>
<evidence type="ECO:0000313" key="9">
    <source>
        <dbReference type="Proteomes" id="UP000233469"/>
    </source>
</evidence>
<evidence type="ECO:0000313" key="8">
    <source>
        <dbReference type="EMBL" id="PKK65796.1"/>
    </source>
</evidence>
<evidence type="ECO:0000256" key="1">
    <source>
        <dbReference type="ARBA" id="ARBA00004141"/>
    </source>
</evidence>
<keyword evidence="4 5" id="KW-0472">Membrane</keyword>
<evidence type="ECO:0000256" key="3">
    <source>
        <dbReference type="ARBA" id="ARBA00022989"/>
    </source>
</evidence>
<gene>
    <name evidence="8" type="ORF">RhiirC2_868654</name>
</gene>
<dbReference type="AlphaFoldDB" id="A0A2N1MVZ7"/>
<organism evidence="8 9">
    <name type="scientific">Rhizophagus irregularis</name>
    <dbReference type="NCBI Taxonomy" id="588596"/>
    <lineage>
        <taxon>Eukaryota</taxon>
        <taxon>Fungi</taxon>
        <taxon>Fungi incertae sedis</taxon>
        <taxon>Mucoromycota</taxon>
        <taxon>Glomeromycotina</taxon>
        <taxon>Glomeromycetes</taxon>
        <taxon>Glomerales</taxon>
        <taxon>Glomeraceae</taxon>
        <taxon>Rhizophagus</taxon>
    </lineage>
</organism>